<feature type="compositionally biased region" description="Low complexity" evidence="1">
    <location>
        <begin position="97"/>
        <end position="112"/>
    </location>
</feature>
<organism evidence="2">
    <name type="scientific">Hordeum vulgare subsp. vulgare</name>
    <name type="common">Domesticated barley</name>
    <dbReference type="NCBI Taxonomy" id="112509"/>
    <lineage>
        <taxon>Eukaryota</taxon>
        <taxon>Viridiplantae</taxon>
        <taxon>Streptophyta</taxon>
        <taxon>Embryophyta</taxon>
        <taxon>Tracheophyta</taxon>
        <taxon>Spermatophyta</taxon>
        <taxon>Magnoliopsida</taxon>
        <taxon>Liliopsida</taxon>
        <taxon>Poales</taxon>
        <taxon>Poaceae</taxon>
        <taxon>BOP clade</taxon>
        <taxon>Pooideae</taxon>
        <taxon>Triticodae</taxon>
        <taxon>Triticeae</taxon>
        <taxon>Hordeinae</taxon>
        <taxon>Hordeum</taxon>
    </lineage>
</organism>
<reference evidence="2" key="1">
    <citation type="journal article" date="2011" name="Plant Physiol.">
        <title>Comprehensive sequence analysis of 24,783 barley full-length cDNAs derived from 12 clone libraries.</title>
        <authorList>
            <person name="Matsumoto T."/>
            <person name="Tanaka T."/>
            <person name="Sakai H."/>
            <person name="Amano N."/>
            <person name="Kanamori H."/>
            <person name="Kurita K."/>
            <person name="Kikuta A."/>
            <person name="Kamiya K."/>
            <person name="Yamamoto M."/>
            <person name="Ikawa H."/>
            <person name="Fujii N."/>
            <person name="Hori K."/>
            <person name="Itoh T."/>
            <person name="Sato K."/>
        </authorList>
    </citation>
    <scope>NUCLEOTIDE SEQUENCE</scope>
    <source>
        <tissue evidence="2">Leaf</tissue>
    </source>
</reference>
<dbReference type="EMBL" id="AK355427">
    <property type="protein sequence ID" value="BAJ86646.1"/>
    <property type="molecule type" value="mRNA"/>
</dbReference>
<protein>
    <submittedName>
        <fullName evidence="2">Predicted protein</fullName>
    </submittedName>
</protein>
<feature type="compositionally biased region" description="Low complexity" evidence="1">
    <location>
        <begin position="176"/>
        <end position="188"/>
    </location>
</feature>
<feature type="compositionally biased region" description="Basic residues" evidence="1">
    <location>
        <begin position="68"/>
        <end position="91"/>
    </location>
</feature>
<feature type="compositionally biased region" description="Basic and acidic residues" evidence="1">
    <location>
        <begin position="272"/>
        <end position="293"/>
    </location>
</feature>
<evidence type="ECO:0000256" key="1">
    <source>
        <dbReference type="SAM" id="MobiDB-lite"/>
    </source>
</evidence>
<feature type="compositionally biased region" description="Basic and acidic residues" evidence="1">
    <location>
        <begin position="119"/>
        <end position="135"/>
    </location>
</feature>
<accession>F2CUX5</accession>
<feature type="region of interest" description="Disordered" evidence="1">
    <location>
        <begin position="68"/>
        <end position="198"/>
    </location>
</feature>
<feature type="region of interest" description="Disordered" evidence="1">
    <location>
        <begin position="229"/>
        <end position="301"/>
    </location>
</feature>
<feature type="non-terminal residue" evidence="2">
    <location>
        <position position="1"/>
    </location>
</feature>
<sequence length="322" mass="35968">HNLSWYWSEIMAWAGQARDPGRRDQRRQRCQQVQGRRHGGRGLLRRVVPLLRVLRQRVRELLLRHGAHLQRHRPRARRRGHPGGLLRRHARERGLRGPRPGRAAAGQGSAAALRRRHGVQPDDALRLERAGEAPGRRRPRGPRPRRRQVRQGVRHAGHRYQHLAREARGGAGAAGRGRVPGEPGPRADAGGRGHHGRHPRHGVGVAPDLAAVRADEADGADGVRGRADQAAGAAGVRHRAGREGHRRELRRRHQGLPGHAGIRGKARHHRGGGGDKDGLRQHGARAAREERRPLPLRHRHRGQPRLNLVSWNSHLVHFLQGI</sequence>
<feature type="compositionally biased region" description="Basic residues" evidence="1">
    <location>
        <begin position="262"/>
        <end position="271"/>
    </location>
</feature>
<name>F2CUX5_HORVV</name>
<evidence type="ECO:0000313" key="2">
    <source>
        <dbReference type="EMBL" id="BAJ86646.1"/>
    </source>
</evidence>
<feature type="compositionally biased region" description="Basic residues" evidence="1">
    <location>
        <begin position="136"/>
        <end position="162"/>
    </location>
</feature>
<dbReference type="AlphaFoldDB" id="F2CUX5"/>
<proteinExistence type="evidence at transcript level"/>